<evidence type="ECO:0000256" key="6">
    <source>
        <dbReference type="ARBA" id="ARBA00022989"/>
    </source>
</evidence>
<keyword evidence="2" id="KW-0813">Transport</keyword>
<proteinExistence type="inferred from homology"/>
<dbReference type="EMBL" id="QBKP01000007">
    <property type="protein sequence ID" value="PTX49545.1"/>
    <property type="molecule type" value="Genomic_DNA"/>
</dbReference>
<dbReference type="PANTHER" id="PTHR11795:SF445">
    <property type="entry name" value="AMINO ACID ABC TRANSPORTER PERMEASE PROTEIN"/>
    <property type="match status" value="1"/>
</dbReference>
<keyword evidence="3" id="KW-1003">Cell membrane</keyword>
<feature type="transmembrane region" description="Helical" evidence="9">
    <location>
        <begin position="12"/>
        <end position="33"/>
    </location>
</feature>
<reference evidence="10 11" key="1">
    <citation type="submission" date="2018-04" db="EMBL/GenBank/DDBJ databases">
        <title>Genomic Encyclopedia of Archaeal and Bacterial Type Strains, Phase II (KMG-II): from individual species to whole genera.</title>
        <authorList>
            <person name="Goeker M."/>
        </authorList>
    </citation>
    <scope>NUCLEOTIDE SEQUENCE [LARGE SCALE GENOMIC DNA]</scope>
    <source>
        <strain evidence="10 11">DSM 21823</strain>
    </source>
</reference>
<evidence type="ECO:0000256" key="8">
    <source>
        <dbReference type="ARBA" id="ARBA00037998"/>
    </source>
</evidence>
<dbReference type="GO" id="GO:0006865">
    <property type="term" value="P:amino acid transport"/>
    <property type="evidence" value="ECO:0007669"/>
    <property type="project" value="UniProtKB-KW"/>
</dbReference>
<keyword evidence="5" id="KW-0029">Amino-acid transport</keyword>
<evidence type="ECO:0000313" key="11">
    <source>
        <dbReference type="Proteomes" id="UP000244224"/>
    </source>
</evidence>
<dbReference type="InterPro" id="IPR001851">
    <property type="entry name" value="ABC_transp_permease"/>
</dbReference>
<keyword evidence="11" id="KW-1185">Reference proteome</keyword>
<evidence type="ECO:0000256" key="1">
    <source>
        <dbReference type="ARBA" id="ARBA00004651"/>
    </source>
</evidence>
<dbReference type="Proteomes" id="UP000244224">
    <property type="component" value="Unassembled WGS sequence"/>
</dbReference>
<comment type="similarity">
    <text evidence="8">Belongs to the binding-protein-dependent transport system permease family. LivHM subfamily.</text>
</comment>
<dbReference type="Pfam" id="PF02653">
    <property type="entry name" value="BPD_transp_2"/>
    <property type="match status" value="1"/>
</dbReference>
<dbReference type="OrthoDB" id="9810089at2"/>
<comment type="caution">
    <text evidence="10">The sequence shown here is derived from an EMBL/GenBank/DDBJ whole genome shotgun (WGS) entry which is preliminary data.</text>
</comment>
<keyword evidence="6 9" id="KW-1133">Transmembrane helix</keyword>
<gene>
    <name evidence="10" type="ORF">C8N34_107192</name>
</gene>
<organism evidence="10 11">
    <name type="scientific">Gemmobacter caeni</name>
    <dbReference type="NCBI Taxonomy" id="589035"/>
    <lineage>
        <taxon>Bacteria</taxon>
        <taxon>Pseudomonadati</taxon>
        <taxon>Pseudomonadota</taxon>
        <taxon>Alphaproteobacteria</taxon>
        <taxon>Rhodobacterales</taxon>
        <taxon>Paracoccaceae</taxon>
        <taxon>Gemmobacter</taxon>
    </lineage>
</organism>
<evidence type="ECO:0000256" key="7">
    <source>
        <dbReference type="ARBA" id="ARBA00023136"/>
    </source>
</evidence>
<dbReference type="CDD" id="cd06582">
    <property type="entry name" value="TM_PBP1_LivH_like"/>
    <property type="match status" value="1"/>
</dbReference>
<evidence type="ECO:0000313" key="10">
    <source>
        <dbReference type="EMBL" id="PTX49545.1"/>
    </source>
</evidence>
<evidence type="ECO:0000256" key="3">
    <source>
        <dbReference type="ARBA" id="ARBA00022475"/>
    </source>
</evidence>
<evidence type="ECO:0000256" key="9">
    <source>
        <dbReference type="SAM" id="Phobius"/>
    </source>
</evidence>
<feature type="transmembrane region" description="Helical" evidence="9">
    <location>
        <begin position="98"/>
        <end position="119"/>
    </location>
</feature>
<keyword evidence="7 9" id="KW-0472">Membrane</keyword>
<dbReference type="AlphaFoldDB" id="A0A2T6B0H2"/>
<dbReference type="RefSeq" id="WP_054301308.1">
    <property type="nucleotide sequence ID" value="NZ_QBKP01000007.1"/>
</dbReference>
<dbReference type="GO" id="GO:0005886">
    <property type="term" value="C:plasma membrane"/>
    <property type="evidence" value="ECO:0007669"/>
    <property type="project" value="UniProtKB-SubCell"/>
</dbReference>
<feature type="transmembrane region" description="Helical" evidence="9">
    <location>
        <begin position="275"/>
        <end position="296"/>
    </location>
</feature>
<sequence>MSLQLLFDALSLGGIYAIAALGIALIFGVMKLVNFAHGQFIACAVFALILPSTDAVAALGLGLLPTPLLILAILGFGAGLAVAAEALVFRPLRNASPVALMVGSFALGVALQNFLLVLYGGRPKAISLWAGLGAPVRIGPAEVPLLQLIVIAAVIAILLALGLMLKRSRLGLEMRAAAADFGMAQLLGVRANRVISGAFALSGALAAVVALVMVAQTGVADVRMGGQIMLIAFIATVVGGMGSLPGAVAAGLAIGAASALLQAGLPDAARPFRDAFLYALVIVVLLFRPQGLFAAADAKPRV</sequence>
<comment type="subcellular location">
    <subcellularLocation>
        <location evidence="1">Cell membrane</location>
        <topology evidence="1">Multi-pass membrane protein</topology>
    </subcellularLocation>
</comment>
<feature type="transmembrane region" description="Helical" evidence="9">
    <location>
        <begin position="40"/>
        <end position="62"/>
    </location>
</feature>
<feature type="transmembrane region" description="Helical" evidence="9">
    <location>
        <begin position="145"/>
        <end position="165"/>
    </location>
</feature>
<dbReference type="InterPro" id="IPR052157">
    <property type="entry name" value="BCAA_transport_permease"/>
</dbReference>
<evidence type="ECO:0000256" key="2">
    <source>
        <dbReference type="ARBA" id="ARBA00022448"/>
    </source>
</evidence>
<protein>
    <submittedName>
        <fullName evidence="10">Amino acid/amide ABC transporter membrane protein 1 (HAAT family)</fullName>
    </submittedName>
</protein>
<accession>A0A2T6B0H2</accession>
<feature type="transmembrane region" description="Helical" evidence="9">
    <location>
        <begin position="228"/>
        <end position="254"/>
    </location>
</feature>
<feature type="transmembrane region" description="Helical" evidence="9">
    <location>
        <begin position="194"/>
        <end position="216"/>
    </location>
</feature>
<feature type="transmembrane region" description="Helical" evidence="9">
    <location>
        <begin position="68"/>
        <end position="89"/>
    </location>
</feature>
<dbReference type="GO" id="GO:0022857">
    <property type="term" value="F:transmembrane transporter activity"/>
    <property type="evidence" value="ECO:0007669"/>
    <property type="project" value="InterPro"/>
</dbReference>
<evidence type="ECO:0000256" key="5">
    <source>
        <dbReference type="ARBA" id="ARBA00022970"/>
    </source>
</evidence>
<evidence type="ECO:0000256" key="4">
    <source>
        <dbReference type="ARBA" id="ARBA00022692"/>
    </source>
</evidence>
<keyword evidence="4 9" id="KW-0812">Transmembrane</keyword>
<name>A0A2T6B0H2_9RHOB</name>
<dbReference type="PANTHER" id="PTHR11795">
    <property type="entry name" value="BRANCHED-CHAIN AMINO ACID TRANSPORT SYSTEM PERMEASE PROTEIN LIVH"/>
    <property type="match status" value="1"/>
</dbReference>